<dbReference type="Proteomes" id="UP001055553">
    <property type="component" value="Chromosome"/>
</dbReference>
<feature type="transmembrane region" description="Helical" evidence="1">
    <location>
        <begin position="63"/>
        <end position="82"/>
    </location>
</feature>
<dbReference type="RefSeq" id="WP_258393462.1">
    <property type="nucleotide sequence ID" value="NZ_AP019769.1"/>
</dbReference>
<sequence length="161" mass="18156">MQIGSPSVPIYYPNNRYYPRPNQRNVFMGKNYIKTGLKYLFVALLIFILFIILLFVLKIFTLLLIFSIIIILVGGFGLDYLWKGFAEYEKVTNKGVFGLAKFGALLYIIPFTSFIGSILVGIGFYNIGVLENNDKIKIGGILSAIPFVGIIGLLILLIYFH</sequence>
<dbReference type="GeneID" id="74568210"/>
<protein>
    <submittedName>
        <fullName evidence="2">Uncharacterized protein</fullName>
    </submittedName>
</protein>
<reference evidence="3" key="1">
    <citation type="journal article" date="2022" name="Int. J. Syst. Evol. Microbiol.">
        <title>Nanobdella aerobiophila gen. nov., sp. nov., a thermoacidophilic, obligate ectosymbiotic archaeon, and proposal of Nanobdellaceae fam. nov., Nanobdellales ord. nov. and Nanobdellia class. nov.</title>
        <authorList>
            <person name="Kato S."/>
            <person name="Ogasawara A."/>
            <person name="Itoh T."/>
            <person name="Sakai H.D."/>
            <person name="Shimizu M."/>
            <person name="Yuki M."/>
            <person name="Kaneko M."/>
            <person name="Takashina T."/>
            <person name="Ohkuma M."/>
        </authorList>
    </citation>
    <scope>NUCLEOTIDE SEQUENCE [LARGE SCALE GENOMIC DNA]</scope>
    <source>
        <strain evidence="3">MJ1</strain>
    </source>
</reference>
<feature type="transmembrane region" description="Helical" evidence="1">
    <location>
        <begin position="102"/>
        <end position="126"/>
    </location>
</feature>
<keyword evidence="3" id="KW-1185">Reference proteome</keyword>
<keyword evidence="1" id="KW-1133">Transmembrane helix</keyword>
<dbReference type="EMBL" id="AP019769">
    <property type="protein sequence ID" value="BBL45430.1"/>
    <property type="molecule type" value="Genomic_DNA"/>
</dbReference>
<keyword evidence="1" id="KW-0472">Membrane</keyword>
<dbReference type="InterPro" id="IPR009321">
    <property type="entry name" value="DUF973"/>
</dbReference>
<evidence type="ECO:0000313" key="3">
    <source>
        <dbReference type="Proteomes" id="UP001055553"/>
    </source>
</evidence>
<organism evidence="2 3">
    <name type="scientific">Nanobdella aerobiophila</name>
    <dbReference type="NCBI Taxonomy" id="2586965"/>
    <lineage>
        <taxon>Archaea</taxon>
        <taxon>Nanobdellota</taxon>
        <taxon>Nanobdellia</taxon>
        <taxon>Nanobdellales</taxon>
        <taxon>Nanobdellaceae</taxon>
        <taxon>Nanobdella</taxon>
    </lineage>
</organism>
<name>A0A915WSL3_9ARCH</name>
<feature type="transmembrane region" description="Helical" evidence="1">
    <location>
        <begin position="138"/>
        <end position="160"/>
    </location>
</feature>
<accession>A0A915WSL3</accession>
<gene>
    <name evidence="2" type="ORF">MJ1_0259</name>
</gene>
<keyword evidence="1" id="KW-0812">Transmembrane</keyword>
<evidence type="ECO:0000313" key="2">
    <source>
        <dbReference type="EMBL" id="BBL45430.1"/>
    </source>
</evidence>
<dbReference type="AlphaFoldDB" id="A0A915WSL3"/>
<evidence type="ECO:0000256" key="1">
    <source>
        <dbReference type="SAM" id="Phobius"/>
    </source>
</evidence>
<dbReference type="Pfam" id="PF06157">
    <property type="entry name" value="DUF973"/>
    <property type="match status" value="1"/>
</dbReference>
<dbReference type="KEGG" id="naer:MJ1_0259"/>
<proteinExistence type="predicted"/>
<feature type="transmembrane region" description="Helical" evidence="1">
    <location>
        <begin position="37"/>
        <end position="57"/>
    </location>
</feature>